<dbReference type="GO" id="GO:0005884">
    <property type="term" value="C:actin filament"/>
    <property type="evidence" value="ECO:0007669"/>
    <property type="project" value="TreeGrafter"/>
</dbReference>
<dbReference type="WBParaSite" id="jg6962">
    <property type="protein sequence ID" value="jg6962"/>
    <property type="gene ID" value="jg6962"/>
</dbReference>
<evidence type="ECO:0000256" key="1">
    <source>
        <dbReference type="ARBA" id="ARBA00022737"/>
    </source>
</evidence>
<dbReference type="InterPro" id="IPR039959">
    <property type="entry name" value="Fimbrin/Plastin"/>
</dbReference>
<keyword evidence="2" id="KW-0009">Actin-binding</keyword>
<feature type="domain" description="Calponin-homology (CH)" evidence="3">
    <location>
        <begin position="279"/>
        <end position="367"/>
    </location>
</feature>
<dbReference type="PANTHER" id="PTHR19961">
    <property type="entry name" value="FIMBRIN/PLASTIN"/>
    <property type="match status" value="1"/>
</dbReference>
<evidence type="ECO:0000259" key="3">
    <source>
        <dbReference type="PROSITE" id="PS50021"/>
    </source>
</evidence>
<dbReference type="InterPro" id="IPR001715">
    <property type="entry name" value="CH_dom"/>
</dbReference>
<feature type="domain" description="Calponin-homology (CH)" evidence="3">
    <location>
        <begin position="1"/>
        <end position="38"/>
    </location>
</feature>
<dbReference type="AlphaFoldDB" id="A0A915EKR3"/>
<keyword evidence="1" id="KW-0677">Repeat</keyword>
<dbReference type="Pfam" id="PF00307">
    <property type="entry name" value="CH"/>
    <property type="match status" value="2"/>
</dbReference>
<dbReference type="GO" id="GO:0032432">
    <property type="term" value="C:actin filament bundle"/>
    <property type="evidence" value="ECO:0007669"/>
    <property type="project" value="TreeGrafter"/>
</dbReference>
<dbReference type="SMART" id="SM00033">
    <property type="entry name" value="CH"/>
    <property type="match status" value="3"/>
</dbReference>
<dbReference type="PANTHER" id="PTHR19961:SF18">
    <property type="entry name" value="FI19014P1"/>
    <property type="match status" value="1"/>
</dbReference>
<evidence type="ECO:0000313" key="5">
    <source>
        <dbReference type="WBParaSite" id="jg6962"/>
    </source>
</evidence>
<dbReference type="Proteomes" id="UP000887574">
    <property type="component" value="Unplaced"/>
</dbReference>
<name>A0A915EKR3_9BILA</name>
<dbReference type="GO" id="GO:0051639">
    <property type="term" value="P:actin filament network formation"/>
    <property type="evidence" value="ECO:0007669"/>
    <property type="project" value="TreeGrafter"/>
</dbReference>
<accession>A0A915EKR3</accession>
<reference evidence="5" key="1">
    <citation type="submission" date="2022-11" db="UniProtKB">
        <authorList>
            <consortium name="WormBaseParasite"/>
        </authorList>
    </citation>
    <scope>IDENTIFICATION</scope>
</reference>
<dbReference type="CDD" id="cd21298">
    <property type="entry name" value="CH_PLS_rpt3"/>
    <property type="match status" value="1"/>
</dbReference>
<dbReference type="Gene3D" id="1.10.418.10">
    <property type="entry name" value="Calponin-like domain"/>
    <property type="match status" value="5"/>
</dbReference>
<dbReference type="PROSITE" id="PS50021">
    <property type="entry name" value="CH"/>
    <property type="match status" value="3"/>
</dbReference>
<dbReference type="SUPFAM" id="SSF47576">
    <property type="entry name" value="Calponin-homology domain, CH-domain"/>
    <property type="match status" value="1"/>
</dbReference>
<dbReference type="GO" id="GO:0051017">
    <property type="term" value="P:actin filament bundle assembly"/>
    <property type="evidence" value="ECO:0007669"/>
    <property type="project" value="InterPro"/>
</dbReference>
<sequence length="367" mass="41121">MSAQAIGCNIVNIDADDLNKGKPHLVLGLLWQIIRIGLFREIDLIHVPGLFHLLNEGETLDDFRGLSPEQILIRWVNYHLKNSGTNRRLNNFTKAYTTLGPLSVHGDVPRAGSMLKEADKIGCREFVTPEDVAKGHYKLNLAFVANLFNKYPGLPEPGADEIPDIEVIEETPEEKTYRNWMNSLNGIVIFQLYDAIRPGIVNWKRVVKQFRKLQSMMDQIQNCNYAVELGKQLRFSLVGIQGKDIYDANQTLTLALVWQLMRAYTLTILAQCTQSGESLATDKEIIAWVNESCATPQVSPIKNFQDSSISDAKVLIDLVDAIKPGTINYELVQSGSPEAKMENAKYAITSGRKIGAKIYANQKTLLM</sequence>
<evidence type="ECO:0000256" key="2">
    <source>
        <dbReference type="ARBA" id="ARBA00023203"/>
    </source>
</evidence>
<feature type="domain" description="Calponin-homology (CH)" evidence="3">
    <location>
        <begin position="134"/>
        <end position="265"/>
    </location>
</feature>
<proteinExistence type="predicted"/>
<protein>
    <submittedName>
        <fullName evidence="5">Calponin-homology (CH) domain-containing protein</fullName>
    </submittedName>
</protein>
<dbReference type="InterPro" id="IPR036872">
    <property type="entry name" value="CH_dom_sf"/>
</dbReference>
<organism evidence="4 5">
    <name type="scientific">Ditylenchus dipsaci</name>
    <dbReference type="NCBI Taxonomy" id="166011"/>
    <lineage>
        <taxon>Eukaryota</taxon>
        <taxon>Metazoa</taxon>
        <taxon>Ecdysozoa</taxon>
        <taxon>Nematoda</taxon>
        <taxon>Chromadorea</taxon>
        <taxon>Rhabditida</taxon>
        <taxon>Tylenchina</taxon>
        <taxon>Tylenchomorpha</taxon>
        <taxon>Sphaerularioidea</taxon>
        <taxon>Anguinidae</taxon>
        <taxon>Anguininae</taxon>
        <taxon>Ditylenchus</taxon>
    </lineage>
</organism>
<evidence type="ECO:0000313" key="4">
    <source>
        <dbReference type="Proteomes" id="UP000887574"/>
    </source>
</evidence>
<dbReference type="GO" id="GO:0051015">
    <property type="term" value="F:actin filament binding"/>
    <property type="evidence" value="ECO:0007669"/>
    <property type="project" value="InterPro"/>
</dbReference>
<keyword evidence="4" id="KW-1185">Reference proteome</keyword>
<dbReference type="GO" id="GO:0005737">
    <property type="term" value="C:cytoplasm"/>
    <property type="evidence" value="ECO:0007669"/>
    <property type="project" value="TreeGrafter"/>
</dbReference>